<dbReference type="Proteomes" id="UP000298327">
    <property type="component" value="Unassembled WGS sequence"/>
</dbReference>
<evidence type="ECO:0000313" key="3">
    <source>
        <dbReference type="Proteomes" id="UP000298327"/>
    </source>
</evidence>
<proteinExistence type="predicted"/>
<keyword evidence="1" id="KW-0732">Signal</keyword>
<protein>
    <submittedName>
        <fullName evidence="2">Uncharacterized protein</fullName>
    </submittedName>
</protein>
<feature type="chain" id="PRO_5021313501" evidence="1">
    <location>
        <begin position="26"/>
        <end position="178"/>
    </location>
</feature>
<reference evidence="2 3" key="1">
    <citation type="submission" date="2019-02" db="EMBL/GenBank/DDBJ databases">
        <title>Genome sequencing of the rare red list fungi Dentipellis fragilis.</title>
        <authorList>
            <person name="Buettner E."/>
            <person name="Kellner H."/>
        </authorList>
    </citation>
    <scope>NUCLEOTIDE SEQUENCE [LARGE SCALE GENOMIC DNA]</scope>
    <source>
        <strain evidence="2 3">DSM 105465</strain>
    </source>
</reference>
<evidence type="ECO:0000313" key="2">
    <source>
        <dbReference type="EMBL" id="TFY52194.1"/>
    </source>
</evidence>
<keyword evidence="3" id="KW-1185">Reference proteome</keyword>
<name>A0A4Y9XPG1_9AGAM</name>
<evidence type="ECO:0000256" key="1">
    <source>
        <dbReference type="SAM" id="SignalP"/>
    </source>
</evidence>
<comment type="caution">
    <text evidence="2">The sequence shown here is derived from an EMBL/GenBank/DDBJ whole genome shotgun (WGS) entry which is preliminary data.</text>
</comment>
<accession>A0A4Y9XPG1</accession>
<dbReference type="EMBL" id="SEOQ01001355">
    <property type="protein sequence ID" value="TFY52194.1"/>
    <property type="molecule type" value="Genomic_DNA"/>
</dbReference>
<dbReference type="AlphaFoldDB" id="A0A4Y9XPG1"/>
<gene>
    <name evidence="2" type="ORF">EVG20_g10663</name>
</gene>
<organism evidence="2 3">
    <name type="scientific">Dentipellis fragilis</name>
    <dbReference type="NCBI Taxonomy" id="205917"/>
    <lineage>
        <taxon>Eukaryota</taxon>
        <taxon>Fungi</taxon>
        <taxon>Dikarya</taxon>
        <taxon>Basidiomycota</taxon>
        <taxon>Agaricomycotina</taxon>
        <taxon>Agaricomycetes</taxon>
        <taxon>Russulales</taxon>
        <taxon>Hericiaceae</taxon>
        <taxon>Dentipellis</taxon>
    </lineage>
</organism>
<feature type="signal peptide" evidence="1">
    <location>
        <begin position="1"/>
        <end position="25"/>
    </location>
</feature>
<sequence length="178" mass="19198">MCRFFFLPSSILSLFPLPPFHLVASTFPSSHLRPHRPLAAHATLLHAHPPTLVPHVPTSRPLGHVTPALSHHAPPSRIVRRPVASCATPSPPLSPPHAPIIASVPIALHFFGALQRTLAALKTTLSRPASMPPVRSHRIHIATSMPTLRPCRVLIVPPLPPVVPVVLLLRPSRLPVAS</sequence>